<evidence type="ECO:0000256" key="1">
    <source>
        <dbReference type="SAM" id="Phobius"/>
    </source>
</evidence>
<gene>
    <name evidence="2" type="ORF">ACFFP1_13850</name>
</gene>
<dbReference type="EMBL" id="JBHMBC010000022">
    <property type="protein sequence ID" value="MFB9820579.1"/>
    <property type="molecule type" value="Genomic_DNA"/>
</dbReference>
<feature type="transmembrane region" description="Helical" evidence="1">
    <location>
        <begin position="29"/>
        <end position="45"/>
    </location>
</feature>
<protein>
    <submittedName>
        <fullName evidence="2">Uncharacterized protein</fullName>
    </submittedName>
</protein>
<reference evidence="2 3" key="1">
    <citation type="submission" date="2024-09" db="EMBL/GenBank/DDBJ databases">
        <authorList>
            <person name="Sun Q."/>
            <person name="Mori K."/>
        </authorList>
    </citation>
    <scope>NUCLEOTIDE SEQUENCE [LARGE SCALE GENOMIC DNA]</scope>
    <source>
        <strain evidence="2 3">JCM 1334</strain>
    </source>
</reference>
<sequence length="58" mass="6281">MKLLTLSAAVMLLIVATIAFFNKQIIMGILSVAASGANLATWFVYKKQAKQVGRVEPN</sequence>
<keyword evidence="1" id="KW-0812">Transmembrane</keyword>
<proteinExistence type="predicted"/>
<keyword evidence="3" id="KW-1185">Reference proteome</keyword>
<keyword evidence="1" id="KW-0472">Membrane</keyword>
<organism evidence="2 3">
    <name type="scientific">Arthrobacter ramosus</name>
    <dbReference type="NCBI Taxonomy" id="1672"/>
    <lineage>
        <taxon>Bacteria</taxon>
        <taxon>Bacillati</taxon>
        <taxon>Actinomycetota</taxon>
        <taxon>Actinomycetes</taxon>
        <taxon>Micrococcales</taxon>
        <taxon>Micrococcaceae</taxon>
        <taxon>Arthrobacter</taxon>
    </lineage>
</organism>
<name>A0ABV5Y1Z2_ARTRM</name>
<evidence type="ECO:0000313" key="2">
    <source>
        <dbReference type="EMBL" id="MFB9820579.1"/>
    </source>
</evidence>
<accession>A0ABV5Y1Z2</accession>
<comment type="caution">
    <text evidence="2">The sequence shown here is derived from an EMBL/GenBank/DDBJ whole genome shotgun (WGS) entry which is preliminary data.</text>
</comment>
<dbReference type="RefSeq" id="WP_234751111.1">
    <property type="nucleotide sequence ID" value="NZ_BAAAWN010000001.1"/>
</dbReference>
<dbReference type="Proteomes" id="UP001589702">
    <property type="component" value="Unassembled WGS sequence"/>
</dbReference>
<keyword evidence="1" id="KW-1133">Transmembrane helix</keyword>
<evidence type="ECO:0000313" key="3">
    <source>
        <dbReference type="Proteomes" id="UP001589702"/>
    </source>
</evidence>